<dbReference type="EMBL" id="WHYS01000002">
    <property type="protein sequence ID" value="MQL55938.1"/>
    <property type="molecule type" value="Genomic_DNA"/>
</dbReference>
<dbReference type="Pfam" id="PF03070">
    <property type="entry name" value="TENA_THI-4"/>
    <property type="match status" value="1"/>
</dbReference>
<dbReference type="GO" id="GO:0005829">
    <property type="term" value="C:cytosol"/>
    <property type="evidence" value="ECO:0007669"/>
    <property type="project" value="TreeGrafter"/>
</dbReference>
<dbReference type="Gene3D" id="1.20.910.10">
    <property type="entry name" value="Heme oxygenase-like"/>
    <property type="match status" value="1"/>
</dbReference>
<sequence>MLTEKMWNAIRDIYNAILSHPFIKGLVNGTLEEEKFKYYILQDYLYLREFSKALAIISAKAEKQDEAMLFSSHLQSIMRVENELHNFFMSTWNISEEEKAKLIPSPTNLLYTSFLLSTVLYKPYFEAVSAVLPCYWIYMEVGKELLKKGSPNYLYDRWIKTYGGEEYEKGVRAVLEIVNSFKLTPEEEATAIRTFRIASIMEYMFWDSAYKLEKFPFNF</sequence>
<dbReference type="GO" id="GO:0006772">
    <property type="term" value="P:thiamine metabolic process"/>
    <property type="evidence" value="ECO:0007669"/>
    <property type="project" value="InterPro"/>
</dbReference>
<evidence type="ECO:0000313" key="4">
    <source>
        <dbReference type="Proteomes" id="UP000426328"/>
    </source>
</evidence>
<keyword evidence="4" id="KW-1185">Reference proteome</keyword>
<accession>A0A650CUH0</accession>
<evidence type="ECO:0000313" key="3">
    <source>
        <dbReference type="EMBL" id="QGR21501.1"/>
    </source>
</evidence>
<dbReference type="AlphaFoldDB" id="A0A650CUH0"/>
<dbReference type="InterPro" id="IPR016084">
    <property type="entry name" value="Haem_Oase-like_multi-hlx"/>
</dbReference>
<feature type="domain" description="Thiaminase-2/PQQC" evidence="1">
    <location>
        <begin position="7"/>
        <end position="211"/>
    </location>
</feature>
<dbReference type="KEGG" id="aamb:D1866_05500"/>
<dbReference type="PANTHER" id="PTHR43198">
    <property type="entry name" value="BIFUNCTIONAL TH2 PROTEIN"/>
    <property type="match status" value="1"/>
</dbReference>
<gene>
    <name evidence="3" type="primary">tenA</name>
    <name evidence="3" type="ORF">D1866_05500</name>
    <name evidence="2" type="ORF">GFB69_09325</name>
</gene>
<dbReference type="InterPro" id="IPR004305">
    <property type="entry name" value="Thiaminase-2/PQQC"/>
</dbReference>
<proteinExistence type="predicted"/>
<dbReference type="InterPro" id="IPR027574">
    <property type="entry name" value="Thiaminase_II"/>
</dbReference>
<evidence type="ECO:0000313" key="5">
    <source>
        <dbReference type="Proteomes" id="UP000474054"/>
    </source>
</evidence>
<dbReference type="SUPFAM" id="SSF48613">
    <property type="entry name" value="Heme oxygenase-like"/>
    <property type="match status" value="1"/>
</dbReference>
<dbReference type="Proteomes" id="UP000474054">
    <property type="component" value="Unassembled WGS sequence"/>
</dbReference>
<dbReference type="EMBL" id="CP045482">
    <property type="protein sequence ID" value="QGR21501.1"/>
    <property type="molecule type" value="Genomic_DNA"/>
</dbReference>
<dbReference type="GO" id="GO:0050334">
    <property type="term" value="F:thiaminase activity"/>
    <property type="evidence" value="ECO:0007669"/>
    <property type="project" value="InterPro"/>
</dbReference>
<dbReference type="NCBIfam" id="TIGR04306">
    <property type="entry name" value="salvage_TenA"/>
    <property type="match status" value="1"/>
</dbReference>
<reference evidence="2 5" key="1">
    <citation type="submission" date="2019-10" db="EMBL/GenBank/DDBJ databases">
        <title>Comparative genomics of sulfur disproportionating microorganisms.</title>
        <authorList>
            <person name="Ward L.M."/>
            <person name="Bertran E."/>
            <person name="Johnston D."/>
        </authorList>
    </citation>
    <scope>NUCLEOTIDE SEQUENCE [LARGE SCALE GENOMIC DNA]</scope>
    <source>
        <strain evidence="2 5">DSM 3772</strain>
    </source>
</reference>
<dbReference type="PANTHER" id="PTHR43198:SF2">
    <property type="entry name" value="SI:CH1073-67J19.1-RELATED"/>
    <property type="match status" value="1"/>
</dbReference>
<evidence type="ECO:0000313" key="2">
    <source>
        <dbReference type="EMBL" id="MQL55938.1"/>
    </source>
</evidence>
<name>A0A650CUH0_ACIAM</name>
<protein>
    <submittedName>
        <fullName evidence="3">Thiaminase II</fullName>
    </submittedName>
</protein>
<dbReference type="GeneID" id="42779170"/>
<reference evidence="3 4" key="2">
    <citation type="submission" date="2019-10" db="EMBL/GenBank/DDBJ databases">
        <title>Genome Sequences from Six Type Strain Members of the Archaeal Family Sulfolobaceae: Acidianus ambivalens, Acidianus infernus, Metallosphaera prunae, Stygiolobus azoricus, Sulfolobus metallicus, and Sulfurisphaera ohwakuensis.</title>
        <authorList>
            <person name="Counts J.A."/>
            <person name="Kelly R.M."/>
        </authorList>
    </citation>
    <scope>NUCLEOTIDE SEQUENCE [LARGE SCALE GENOMIC DNA]</scope>
    <source>
        <strain evidence="3 4">LEI 10</strain>
    </source>
</reference>
<dbReference type="InterPro" id="IPR050967">
    <property type="entry name" value="Thiamine_Salvage_TenA"/>
</dbReference>
<dbReference type="Proteomes" id="UP000426328">
    <property type="component" value="Chromosome"/>
</dbReference>
<dbReference type="RefSeq" id="WP_152942188.1">
    <property type="nucleotide sequence ID" value="NZ_CP045482.1"/>
</dbReference>
<dbReference type="CDD" id="cd19365">
    <property type="entry name" value="TenA_C-like"/>
    <property type="match status" value="1"/>
</dbReference>
<organism evidence="3 4">
    <name type="scientific">Acidianus ambivalens</name>
    <name type="common">Desulfurolobus ambivalens</name>
    <dbReference type="NCBI Taxonomy" id="2283"/>
    <lineage>
        <taxon>Archaea</taxon>
        <taxon>Thermoproteota</taxon>
        <taxon>Thermoprotei</taxon>
        <taxon>Sulfolobales</taxon>
        <taxon>Sulfolobaceae</taxon>
        <taxon>Acidianus</taxon>
    </lineage>
</organism>
<evidence type="ECO:0000259" key="1">
    <source>
        <dbReference type="Pfam" id="PF03070"/>
    </source>
</evidence>